<dbReference type="AlphaFoldDB" id="A0A8H7D3W4"/>
<comment type="caution">
    <text evidence="1">The sequence shown here is derived from an EMBL/GenBank/DDBJ whole genome shotgun (WGS) entry which is preliminary data.</text>
</comment>
<accession>A0A8H7D3W4</accession>
<dbReference type="EMBL" id="JACAZI010000005">
    <property type="protein sequence ID" value="KAF7360520.1"/>
    <property type="molecule type" value="Genomic_DNA"/>
</dbReference>
<dbReference type="Proteomes" id="UP000620124">
    <property type="component" value="Unassembled WGS sequence"/>
</dbReference>
<evidence type="ECO:0000313" key="1">
    <source>
        <dbReference type="EMBL" id="KAF7360520.1"/>
    </source>
</evidence>
<protein>
    <submittedName>
        <fullName evidence="1">Uncharacterized protein</fullName>
    </submittedName>
</protein>
<evidence type="ECO:0000313" key="2">
    <source>
        <dbReference type="Proteomes" id="UP000620124"/>
    </source>
</evidence>
<gene>
    <name evidence="1" type="ORF">MVEN_00782800</name>
</gene>
<name>A0A8H7D3W4_9AGAR</name>
<keyword evidence="2" id="KW-1185">Reference proteome</keyword>
<proteinExistence type="predicted"/>
<reference evidence="1" key="1">
    <citation type="submission" date="2020-05" db="EMBL/GenBank/DDBJ databases">
        <title>Mycena genomes resolve the evolution of fungal bioluminescence.</title>
        <authorList>
            <person name="Tsai I.J."/>
        </authorList>
    </citation>
    <scope>NUCLEOTIDE SEQUENCE</scope>
    <source>
        <strain evidence="1">CCC161011</strain>
    </source>
</reference>
<sequence length="153" mass="17481">MGHELHKDVRLLQNVIQPVTPYALKVQHHGSAWSAAPVPHSQEGIWCCRAWIPDNYGTRASRMRKWQARVGSKAYKYRPWFVFLFTSTVMPFHAGGHKTQVLLLGSQEVNENDYMTAAVPMRTVLVISMSVKLENETRLGRFWSVDAKDEKGN</sequence>
<organism evidence="1 2">
    <name type="scientific">Mycena venus</name>
    <dbReference type="NCBI Taxonomy" id="2733690"/>
    <lineage>
        <taxon>Eukaryota</taxon>
        <taxon>Fungi</taxon>
        <taxon>Dikarya</taxon>
        <taxon>Basidiomycota</taxon>
        <taxon>Agaricomycotina</taxon>
        <taxon>Agaricomycetes</taxon>
        <taxon>Agaricomycetidae</taxon>
        <taxon>Agaricales</taxon>
        <taxon>Marasmiineae</taxon>
        <taxon>Mycenaceae</taxon>
        <taxon>Mycena</taxon>
    </lineage>
</organism>